<feature type="disulfide bond" evidence="6">
    <location>
        <begin position="282"/>
        <end position="292"/>
    </location>
</feature>
<evidence type="ECO:0000256" key="4">
    <source>
        <dbReference type="ARBA" id="ARBA00023170"/>
    </source>
</evidence>
<feature type="coiled-coil region" evidence="7">
    <location>
        <begin position="39"/>
        <end position="80"/>
    </location>
</feature>
<accession>A0A210QLT3</accession>
<dbReference type="PROSITE" id="PS50287">
    <property type="entry name" value="SRCR_2"/>
    <property type="match status" value="3"/>
</dbReference>
<feature type="chain" id="PRO_5012758435" evidence="8">
    <location>
        <begin position="25"/>
        <end position="694"/>
    </location>
</feature>
<evidence type="ECO:0000256" key="2">
    <source>
        <dbReference type="ARBA" id="ARBA00022737"/>
    </source>
</evidence>
<dbReference type="AlphaFoldDB" id="A0A210QLT3"/>
<keyword evidence="11" id="KW-1185">Reference proteome</keyword>
<feature type="domain" description="SRCR" evidence="9">
    <location>
        <begin position="214"/>
        <end position="313"/>
    </location>
</feature>
<feature type="disulfide bond" evidence="6">
    <location>
        <begin position="164"/>
        <end position="174"/>
    </location>
</feature>
<feature type="signal peptide" evidence="8">
    <location>
        <begin position="1"/>
        <end position="24"/>
    </location>
</feature>
<dbReference type="GO" id="GO:0016020">
    <property type="term" value="C:membrane"/>
    <property type="evidence" value="ECO:0007669"/>
    <property type="project" value="InterPro"/>
</dbReference>
<feature type="disulfide bond" evidence="6">
    <location>
        <begin position="398"/>
        <end position="408"/>
    </location>
</feature>
<evidence type="ECO:0000256" key="6">
    <source>
        <dbReference type="PROSITE-ProRule" id="PRU00196"/>
    </source>
</evidence>
<keyword evidence="5" id="KW-0325">Glycoprotein</keyword>
<dbReference type="Proteomes" id="UP000242188">
    <property type="component" value="Unassembled WGS sequence"/>
</dbReference>
<keyword evidence="4" id="KW-0675">Receptor</keyword>
<evidence type="ECO:0000313" key="10">
    <source>
        <dbReference type="EMBL" id="OWF49696.1"/>
    </source>
</evidence>
<dbReference type="InterPro" id="IPR036772">
    <property type="entry name" value="SRCR-like_dom_sf"/>
</dbReference>
<dbReference type="SUPFAM" id="SSF56487">
    <property type="entry name" value="SRCR-like"/>
    <property type="match status" value="3"/>
</dbReference>
<dbReference type="FunFam" id="3.10.250.10:FF:000011">
    <property type="entry name" value="Scavenger receptor class A member 5"/>
    <property type="match status" value="1"/>
</dbReference>
<feature type="domain" description="SRCR" evidence="9">
    <location>
        <begin position="96"/>
        <end position="195"/>
    </location>
</feature>
<dbReference type="Gene3D" id="3.10.250.10">
    <property type="entry name" value="SRCR-like domain"/>
    <property type="match status" value="3"/>
</dbReference>
<reference evidence="10 11" key="1">
    <citation type="journal article" date="2017" name="Nat. Ecol. Evol.">
        <title>Scallop genome provides insights into evolution of bilaterian karyotype and development.</title>
        <authorList>
            <person name="Wang S."/>
            <person name="Zhang J."/>
            <person name="Jiao W."/>
            <person name="Li J."/>
            <person name="Xun X."/>
            <person name="Sun Y."/>
            <person name="Guo X."/>
            <person name="Huan P."/>
            <person name="Dong B."/>
            <person name="Zhang L."/>
            <person name="Hu X."/>
            <person name="Sun X."/>
            <person name="Wang J."/>
            <person name="Zhao C."/>
            <person name="Wang Y."/>
            <person name="Wang D."/>
            <person name="Huang X."/>
            <person name="Wang R."/>
            <person name="Lv J."/>
            <person name="Li Y."/>
            <person name="Zhang Z."/>
            <person name="Liu B."/>
            <person name="Lu W."/>
            <person name="Hui Y."/>
            <person name="Liang J."/>
            <person name="Zhou Z."/>
            <person name="Hou R."/>
            <person name="Li X."/>
            <person name="Liu Y."/>
            <person name="Li H."/>
            <person name="Ning X."/>
            <person name="Lin Y."/>
            <person name="Zhao L."/>
            <person name="Xing Q."/>
            <person name="Dou J."/>
            <person name="Li Y."/>
            <person name="Mao J."/>
            <person name="Guo H."/>
            <person name="Dou H."/>
            <person name="Li T."/>
            <person name="Mu C."/>
            <person name="Jiang W."/>
            <person name="Fu Q."/>
            <person name="Fu X."/>
            <person name="Miao Y."/>
            <person name="Liu J."/>
            <person name="Yu Q."/>
            <person name="Li R."/>
            <person name="Liao H."/>
            <person name="Li X."/>
            <person name="Kong Y."/>
            <person name="Jiang Z."/>
            <person name="Chourrout D."/>
            <person name="Li R."/>
            <person name="Bao Z."/>
        </authorList>
    </citation>
    <scope>NUCLEOTIDE SEQUENCE [LARGE SCALE GENOMIC DNA]</scope>
    <source>
        <strain evidence="10 11">PY_sf001</strain>
    </source>
</reference>
<dbReference type="PROSITE" id="PS00420">
    <property type="entry name" value="SRCR_1"/>
    <property type="match status" value="3"/>
</dbReference>
<protein>
    <submittedName>
        <fullName evidence="10">Neurotrypsin</fullName>
    </submittedName>
</protein>
<dbReference type="EMBL" id="NEDP02002992">
    <property type="protein sequence ID" value="OWF49696.1"/>
    <property type="molecule type" value="Genomic_DNA"/>
</dbReference>
<organism evidence="10 11">
    <name type="scientific">Mizuhopecten yessoensis</name>
    <name type="common">Japanese scallop</name>
    <name type="synonym">Patinopecten yessoensis</name>
    <dbReference type="NCBI Taxonomy" id="6573"/>
    <lineage>
        <taxon>Eukaryota</taxon>
        <taxon>Metazoa</taxon>
        <taxon>Spiralia</taxon>
        <taxon>Lophotrochozoa</taxon>
        <taxon>Mollusca</taxon>
        <taxon>Bivalvia</taxon>
        <taxon>Autobranchia</taxon>
        <taxon>Pteriomorphia</taxon>
        <taxon>Pectinida</taxon>
        <taxon>Pectinoidea</taxon>
        <taxon>Pectinidae</taxon>
        <taxon>Mizuhopecten</taxon>
    </lineage>
</organism>
<proteinExistence type="predicted"/>
<evidence type="ECO:0000256" key="1">
    <source>
        <dbReference type="ARBA" id="ARBA00022729"/>
    </source>
</evidence>
<evidence type="ECO:0000259" key="9">
    <source>
        <dbReference type="PROSITE" id="PS50287"/>
    </source>
</evidence>
<keyword evidence="7" id="KW-0175">Coiled coil</keyword>
<dbReference type="PANTHER" id="PTHR19331">
    <property type="entry name" value="SCAVENGER RECEPTOR DOMAIN-CONTAINING"/>
    <property type="match status" value="1"/>
</dbReference>
<evidence type="ECO:0000256" key="3">
    <source>
        <dbReference type="ARBA" id="ARBA00023157"/>
    </source>
</evidence>
<gene>
    <name evidence="10" type="ORF">KP79_PYT03982</name>
</gene>
<evidence type="ECO:0000256" key="8">
    <source>
        <dbReference type="SAM" id="SignalP"/>
    </source>
</evidence>
<dbReference type="PANTHER" id="PTHR19331:SF465">
    <property type="entry name" value="EGG PEPTIDE SPERACT RECEPTOR"/>
    <property type="match status" value="1"/>
</dbReference>
<keyword evidence="2" id="KW-0677">Repeat</keyword>
<dbReference type="InterPro" id="IPR001190">
    <property type="entry name" value="SRCR"/>
</dbReference>
<comment type="caution">
    <text evidence="6">Lacks conserved residue(s) required for the propagation of feature annotation.</text>
</comment>
<evidence type="ECO:0000313" key="11">
    <source>
        <dbReference type="Proteomes" id="UP000242188"/>
    </source>
</evidence>
<dbReference type="STRING" id="6573.A0A210QLT3"/>
<name>A0A210QLT3_MIZYE</name>
<sequence length="694" mass="75189">MESVTRALVCVLLSVSSFVGNTFAKPQRGQNIHSYRESNIAKRQDVQQLSSEISELQTDIEELRTQQQEFENALNSINETVLGLHENTAPPQTSDIRLVNGDSVYEGRVEVFHDGRWGTVCDDVWDNSDAAVVCRQLGFSGGTARSNAYFGRGSQPTWMDDVVCTGFEVRLQDCPFNGWEQENCNHGEDAGVECYNPLSTTPESLSTTPQPAILRLADGPTDSAGRLEVFHDGEWGTVCDDAFGIQDLRVACRQLGFSEVEGQRIEKFGEGYGRIWMDNLECTGEESALSECTFNGWGRENCGHNEDVGVVCTSLPTTTEAPAVDPRDQIRLVGGTTQYEGRVEFFLNGEWGTVCDDWWTATTARVACRQLGLIGGEVHTEAYFGEGTGPTQLDDVKCLGHEATLLECSHWEAPHEDCSHGEDVGVTCEPPGGAPVPETTPVPTATQPVVTTTTSGSCDIMEALACLDFITNMDSSSLGSPDGLNQLCSITYPPFMACIDSLPQACMSGPARVQMDQQREMIGSMCGAPGPMTTPTSGSNTSPGGEEGTSCNAMAVLDCSNYVTDISFDTMSSPEGIRQLCSVNYPQFTECIDALPSSCITDEQALQMAEQRENLDSLCATVEGNSGGCSVSTFMPCLEIAMQNQSEDMNPEVLCRSFTDFQGCISSLPESCSDDTTYNESVLPVQQMLQSMCQ</sequence>
<dbReference type="OrthoDB" id="536948at2759"/>
<evidence type="ECO:0000256" key="5">
    <source>
        <dbReference type="ARBA" id="ARBA00023180"/>
    </source>
</evidence>
<comment type="caution">
    <text evidence="10">The sequence shown here is derived from an EMBL/GenBank/DDBJ whole genome shotgun (WGS) entry which is preliminary data.</text>
</comment>
<feature type="domain" description="SRCR" evidence="9">
    <location>
        <begin position="330"/>
        <end position="429"/>
    </location>
</feature>
<evidence type="ECO:0000256" key="7">
    <source>
        <dbReference type="SAM" id="Coils"/>
    </source>
</evidence>
<dbReference type="FunFam" id="3.10.250.10:FF:000007">
    <property type="entry name" value="Soluble scavenger receptor cysteine-rich domain-containing protein SSC5D"/>
    <property type="match status" value="1"/>
</dbReference>
<dbReference type="PRINTS" id="PR00258">
    <property type="entry name" value="SPERACTRCPTR"/>
</dbReference>
<dbReference type="Pfam" id="PF00530">
    <property type="entry name" value="SRCR"/>
    <property type="match status" value="3"/>
</dbReference>
<dbReference type="FunFam" id="3.10.250.10:FF:000006">
    <property type="entry name" value="neurotrypsin isoform X2"/>
    <property type="match status" value="1"/>
</dbReference>
<keyword evidence="3 6" id="KW-1015">Disulfide bond</keyword>
<dbReference type="SMART" id="SM00202">
    <property type="entry name" value="SR"/>
    <property type="match status" value="3"/>
</dbReference>
<keyword evidence="1 8" id="KW-0732">Signal</keyword>